<sequence>MAPLMLNMRWTAPTRKELALYLFVIRTFYDIPLPRRGYGDRAVDSSCALCQETLPSHASRFFLPSIKDCPMSDLFVKIRRDDLTFQGMTSNLEAEMGASHPTSIMYRNTATHPQYAIGYS</sequence>
<keyword evidence="2" id="KW-1185">Reference proteome</keyword>
<proteinExistence type="predicted"/>
<dbReference type="Proteomes" id="UP000009172">
    <property type="component" value="Unassembled WGS sequence"/>
</dbReference>
<name>F2S9E5_TRIT1</name>
<accession>F2S9E5</accession>
<gene>
    <name evidence="1" type="ORF">TESG_08634</name>
</gene>
<organism evidence="1 2">
    <name type="scientific">Trichophyton tonsurans (strain CBS 112818)</name>
    <name type="common">Scalp ringworm fungus</name>
    <dbReference type="NCBI Taxonomy" id="647933"/>
    <lineage>
        <taxon>Eukaryota</taxon>
        <taxon>Fungi</taxon>
        <taxon>Dikarya</taxon>
        <taxon>Ascomycota</taxon>
        <taxon>Pezizomycotina</taxon>
        <taxon>Eurotiomycetes</taxon>
        <taxon>Eurotiomycetidae</taxon>
        <taxon>Onygenales</taxon>
        <taxon>Arthrodermataceae</taxon>
        <taxon>Trichophyton</taxon>
    </lineage>
</organism>
<dbReference type="AlphaFoldDB" id="F2S9E5"/>
<reference evidence="2" key="1">
    <citation type="journal article" date="2012" name="MBio">
        <title>Comparative genome analysis of Trichophyton rubrum and related dermatophytes reveals candidate genes involved in infection.</title>
        <authorList>
            <person name="Martinez D.A."/>
            <person name="Oliver B.G."/>
            <person name="Graeser Y."/>
            <person name="Goldberg J.M."/>
            <person name="Li W."/>
            <person name="Martinez-Rossi N.M."/>
            <person name="Monod M."/>
            <person name="Shelest E."/>
            <person name="Barton R.C."/>
            <person name="Birch E."/>
            <person name="Brakhage A.A."/>
            <person name="Chen Z."/>
            <person name="Gurr S.J."/>
            <person name="Heiman D."/>
            <person name="Heitman J."/>
            <person name="Kosti I."/>
            <person name="Rossi A."/>
            <person name="Saif S."/>
            <person name="Samalova M."/>
            <person name="Saunders C.W."/>
            <person name="Shea T."/>
            <person name="Summerbell R.C."/>
            <person name="Xu J."/>
            <person name="Young S."/>
            <person name="Zeng Q."/>
            <person name="Birren B.W."/>
            <person name="Cuomo C.A."/>
            <person name="White T.C."/>
        </authorList>
    </citation>
    <scope>NUCLEOTIDE SEQUENCE [LARGE SCALE GENOMIC DNA]</scope>
    <source>
        <strain evidence="2">CBS 112818</strain>
    </source>
</reference>
<dbReference type="HOGENOM" id="CLU_2051359_0_0_1"/>
<dbReference type="EMBL" id="GG698533">
    <property type="protein sequence ID" value="EGE00195.1"/>
    <property type="molecule type" value="Genomic_DNA"/>
</dbReference>
<protein>
    <submittedName>
        <fullName evidence="1">Uncharacterized protein</fullName>
    </submittedName>
</protein>
<evidence type="ECO:0000313" key="1">
    <source>
        <dbReference type="EMBL" id="EGE00195.1"/>
    </source>
</evidence>
<evidence type="ECO:0000313" key="2">
    <source>
        <dbReference type="Proteomes" id="UP000009172"/>
    </source>
</evidence>